<dbReference type="Proteomes" id="UP000663870">
    <property type="component" value="Unassembled WGS sequence"/>
</dbReference>
<dbReference type="InterPro" id="IPR052300">
    <property type="entry name" value="Adhesion_Centrosome_assoc"/>
</dbReference>
<evidence type="ECO:0000313" key="6">
    <source>
        <dbReference type="Proteomes" id="UP000663870"/>
    </source>
</evidence>
<keyword evidence="6" id="KW-1185">Reference proteome</keyword>
<organism evidence="4 5">
    <name type="scientific">Rotaria sordida</name>
    <dbReference type="NCBI Taxonomy" id="392033"/>
    <lineage>
        <taxon>Eukaryota</taxon>
        <taxon>Metazoa</taxon>
        <taxon>Spiralia</taxon>
        <taxon>Gnathifera</taxon>
        <taxon>Rotifera</taxon>
        <taxon>Eurotatoria</taxon>
        <taxon>Bdelloidea</taxon>
        <taxon>Philodinida</taxon>
        <taxon>Philodinidae</taxon>
        <taxon>Rotaria</taxon>
    </lineage>
</organism>
<gene>
    <name evidence="4" type="ORF">JBS370_LOCUS16624</name>
    <name evidence="3" type="ORF">JXQ802_LOCUS20117</name>
    <name evidence="2" type="ORF">ZHD862_LOCUS9940</name>
</gene>
<dbReference type="GO" id="GO:0034451">
    <property type="term" value="C:centriolar satellite"/>
    <property type="evidence" value="ECO:0007669"/>
    <property type="project" value="TreeGrafter"/>
</dbReference>
<feature type="coiled-coil region" evidence="1">
    <location>
        <begin position="102"/>
        <end position="210"/>
    </location>
</feature>
<protein>
    <submittedName>
        <fullName evidence="4">Uncharacterized protein</fullName>
    </submittedName>
</protein>
<proteinExistence type="predicted"/>
<evidence type="ECO:0000256" key="1">
    <source>
        <dbReference type="SAM" id="Coils"/>
    </source>
</evidence>
<evidence type="ECO:0000313" key="5">
    <source>
        <dbReference type="Proteomes" id="UP000663836"/>
    </source>
</evidence>
<dbReference type="Proteomes" id="UP000663836">
    <property type="component" value="Unassembled WGS sequence"/>
</dbReference>
<sequence length="358" mass="42504">MHFFNHIMNDLDLFSNSPSLNITNHQHEPPIYSSTPLVVVEKPPSISTSSSFFLPLTENTQNNEQLIKLNEDLCLLGLFDFIPKTTNIDQTVSICRQLVKNYNKLSHDKHILNEKLKKYESEQIKYEKREDSTKHDIDCLQITKERLSDDIQRYITKINQLTQIIQTKDKEIRRLNQIFNQQNALAKHQYRTLEKQMDKLKERIFNFEKNRPTTSTIDYSSPLLLNESIPSSSLSSSEILLKKICHDYDQKHRLLMIENDQLRQCVIDIHRQLEHLLLIHRKPTETFIENNNTEESFETQLMYLPCDAVNEIVQRYFLKIYDQFDRYLLHEKPTLQEFSSENKDIKQQTSLYDHFLPS</sequence>
<dbReference type="PANTHER" id="PTHR46507:SF4">
    <property type="entry name" value="SSX FAMILY MEMBER 2 INTERACTING PROTEIN"/>
    <property type="match status" value="1"/>
</dbReference>
<evidence type="ECO:0000313" key="2">
    <source>
        <dbReference type="EMBL" id="CAF0949812.1"/>
    </source>
</evidence>
<evidence type="ECO:0000313" key="4">
    <source>
        <dbReference type="EMBL" id="CAF3823747.1"/>
    </source>
</evidence>
<evidence type="ECO:0000313" key="3">
    <source>
        <dbReference type="EMBL" id="CAF1119389.1"/>
    </source>
</evidence>
<dbReference type="AlphaFoldDB" id="A0A819CUN2"/>
<accession>A0A819CUN2</accession>
<dbReference type="EMBL" id="CAJOBD010001688">
    <property type="protein sequence ID" value="CAF3823747.1"/>
    <property type="molecule type" value="Genomic_DNA"/>
</dbReference>
<dbReference type="Proteomes" id="UP000663864">
    <property type="component" value="Unassembled WGS sequence"/>
</dbReference>
<name>A0A819CUN2_9BILA</name>
<dbReference type="GO" id="GO:0035735">
    <property type="term" value="P:intraciliary transport involved in cilium assembly"/>
    <property type="evidence" value="ECO:0007669"/>
    <property type="project" value="TreeGrafter"/>
</dbReference>
<keyword evidence="1" id="KW-0175">Coiled coil</keyword>
<reference evidence="4" key="1">
    <citation type="submission" date="2021-02" db="EMBL/GenBank/DDBJ databases">
        <authorList>
            <person name="Nowell W R."/>
        </authorList>
    </citation>
    <scope>NUCLEOTIDE SEQUENCE</scope>
</reference>
<dbReference type="EMBL" id="CAJNOT010000349">
    <property type="protein sequence ID" value="CAF0949812.1"/>
    <property type="molecule type" value="Genomic_DNA"/>
</dbReference>
<dbReference type="EMBL" id="CAJNOL010000568">
    <property type="protein sequence ID" value="CAF1119389.1"/>
    <property type="molecule type" value="Genomic_DNA"/>
</dbReference>
<dbReference type="PANTHER" id="PTHR46507">
    <property type="entry name" value="AFADIN- AND ALPHA-ACTININ-BINDING PROTEIN"/>
    <property type="match status" value="1"/>
</dbReference>
<comment type="caution">
    <text evidence="4">The sequence shown here is derived from an EMBL/GenBank/DDBJ whole genome shotgun (WGS) entry which is preliminary data.</text>
</comment>
<dbReference type="GO" id="GO:0036064">
    <property type="term" value="C:ciliary basal body"/>
    <property type="evidence" value="ECO:0007669"/>
    <property type="project" value="TreeGrafter"/>
</dbReference>